<accession>A0ABN9MPK7</accession>
<dbReference type="InterPro" id="IPR009003">
    <property type="entry name" value="Peptidase_S1_PA"/>
</dbReference>
<keyword evidence="3" id="KW-0378">Hydrolase</keyword>
<dbReference type="InterPro" id="IPR043504">
    <property type="entry name" value="Peptidase_S1_PA_chymotrypsin"/>
</dbReference>
<sequence>MESNLLYVLIALHLAVTTSTSEPVCGSPAFSSRIVGGSDAADGQWPWQASIQYLGTHFCGGSLISSQWASPPGWLSSAMGAYSLSLDNPHSVSMKIDSVYNHPDYTSGAHTWDIALVKLHSPVSYTKYIMPICLPSASTTFPNGMECWVTGWGDTDYYERLPYPETLRNVKVPLIDHKTCDEMYHLKSGIRSSVTQVDNTMICAGYTEGGKDSCQGDSGGPLMCKVQGVWYQVGVVSWGDGCALSHRPGVYTLVPIYSPWIQSYVPDVTFFPVNISSTTSKPTGNGTALT</sequence>
<dbReference type="InterPro" id="IPR001314">
    <property type="entry name" value="Peptidase_S1A"/>
</dbReference>
<dbReference type="SUPFAM" id="SSF50494">
    <property type="entry name" value="Trypsin-like serine proteases"/>
    <property type="match status" value="1"/>
</dbReference>
<dbReference type="EMBL" id="CAUEEQ010078358">
    <property type="protein sequence ID" value="CAJ0967527.1"/>
    <property type="molecule type" value="Genomic_DNA"/>
</dbReference>
<organism evidence="8 9">
    <name type="scientific">Ranitomeya imitator</name>
    <name type="common">mimic poison frog</name>
    <dbReference type="NCBI Taxonomy" id="111125"/>
    <lineage>
        <taxon>Eukaryota</taxon>
        <taxon>Metazoa</taxon>
        <taxon>Chordata</taxon>
        <taxon>Craniata</taxon>
        <taxon>Vertebrata</taxon>
        <taxon>Euteleostomi</taxon>
        <taxon>Amphibia</taxon>
        <taxon>Batrachia</taxon>
        <taxon>Anura</taxon>
        <taxon>Neobatrachia</taxon>
        <taxon>Hyloidea</taxon>
        <taxon>Dendrobatidae</taxon>
        <taxon>Dendrobatinae</taxon>
        <taxon>Ranitomeya</taxon>
    </lineage>
</organism>
<evidence type="ECO:0000256" key="5">
    <source>
        <dbReference type="ARBA" id="ARBA00023180"/>
    </source>
</evidence>
<dbReference type="SMART" id="SM00020">
    <property type="entry name" value="Tryp_SPc"/>
    <property type="match status" value="1"/>
</dbReference>
<keyword evidence="5" id="KW-0325">Glycoprotein</keyword>
<evidence type="ECO:0000256" key="2">
    <source>
        <dbReference type="ARBA" id="ARBA00022729"/>
    </source>
</evidence>
<keyword evidence="1" id="KW-0645">Protease</keyword>
<evidence type="ECO:0000259" key="7">
    <source>
        <dbReference type="PROSITE" id="PS50240"/>
    </source>
</evidence>
<dbReference type="PANTHER" id="PTHR24253">
    <property type="entry name" value="TRANSMEMBRANE PROTEASE SERINE"/>
    <property type="match status" value="1"/>
</dbReference>
<feature type="domain" description="Peptidase S1" evidence="7">
    <location>
        <begin position="34"/>
        <end position="266"/>
    </location>
</feature>
<dbReference type="PROSITE" id="PS50240">
    <property type="entry name" value="TRYPSIN_DOM"/>
    <property type="match status" value="1"/>
</dbReference>
<evidence type="ECO:0000256" key="6">
    <source>
        <dbReference type="SAM" id="SignalP"/>
    </source>
</evidence>
<dbReference type="PANTHER" id="PTHR24253:SF159">
    <property type="entry name" value="SERINE PROTEASE 42"/>
    <property type="match status" value="1"/>
</dbReference>
<protein>
    <recommendedName>
        <fullName evidence="7">Peptidase S1 domain-containing protein</fullName>
    </recommendedName>
</protein>
<dbReference type="Proteomes" id="UP001176940">
    <property type="component" value="Unassembled WGS sequence"/>
</dbReference>
<dbReference type="Gene3D" id="2.40.10.10">
    <property type="entry name" value="Trypsin-like serine proteases"/>
    <property type="match status" value="1"/>
</dbReference>
<dbReference type="CDD" id="cd00190">
    <property type="entry name" value="Tryp_SPc"/>
    <property type="match status" value="1"/>
</dbReference>
<evidence type="ECO:0000256" key="4">
    <source>
        <dbReference type="ARBA" id="ARBA00023157"/>
    </source>
</evidence>
<keyword evidence="4" id="KW-1015">Disulfide bond</keyword>
<dbReference type="PRINTS" id="PR00722">
    <property type="entry name" value="CHYMOTRYPSIN"/>
</dbReference>
<name>A0ABN9MPK7_9NEOB</name>
<dbReference type="PROSITE" id="PS00135">
    <property type="entry name" value="TRYPSIN_SER"/>
    <property type="match status" value="1"/>
</dbReference>
<proteinExistence type="predicted"/>
<reference evidence="8" key="1">
    <citation type="submission" date="2023-07" db="EMBL/GenBank/DDBJ databases">
        <authorList>
            <person name="Stuckert A."/>
        </authorList>
    </citation>
    <scope>NUCLEOTIDE SEQUENCE</scope>
</reference>
<keyword evidence="9" id="KW-1185">Reference proteome</keyword>
<evidence type="ECO:0000313" key="8">
    <source>
        <dbReference type="EMBL" id="CAJ0967527.1"/>
    </source>
</evidence>
<evidence type="ECO:0000313" key="9">
    <source>
        <dbReference type="Proteomes" id="UP001176940"/>
    </source>
</evidence>
<evidence type="ECO:0000256" key="3">
    <source>
        <dbReference type="ARBA" id="ARBA00022801"/>
    </source>
</evidence>
<comment type="caution">
    <text evidence="8">The sequence shown here is derived from an EMBL/GenBank/DDBJ whole genome shotgun (WGS) entry which is preliminary data.</text>
</comment>
<gene>
    <name evidence="8" type="ORF">RIMI_LOCUS22264285</name>
</gene>
<evidence type="ECO:0000256" key="1">
    <source>
        <dbReference type="ARBA" id="ARBA00022670"/>
    </source>
</evidence>
<dbReference type="InterPro" id="IPR033116">
    <property type="entry name" value="TRYPSIN_SER"/>
</dbReference>
<dbReference type="Pfam" id="PF00089">
    <property type="entry name" value="Trypsin"/>
    <property type="match status" value="1"/>
</dbReference>
<feature type="signal peptide" evidence="6">
    <location>
        <begin position="1"/>
        <end position="21"/>
    </location>
</feature>
<dbReference type="InterPro" id="IPR001254">
    <property type="entry name" value="Trypsin_dom"/>
</dbReference>
<keyword evidence="2 6" id="KW-0732">Signal</keyword>
<feature type="chain" id="PRO_5047201829" description="Peptidase S1 domain-containing protein" evidence="6">
    <location>
        <begin position="22"/>
        <end position="290"/>
    </location>
</feature>